<evidence type="ECO:0000256" key="5">
    <source>
        <dbReference type="ARBA" id="ARBA00022723"/>
    </source>
</evidence>
<evidence type="ECO:0000256" key="6">
    <source>
        <dbReference type="ARBA" id="ARBA00022801"/>
    </source>
</evidence>
<keyword evidence="7" id="KW-0539">Nucleus</keyword>
<dbReference type="InterPro" id="IPR045249">
    <property type="entry name" value="HARBI1-like"/>
</dbReference>
<evidence type="ECO:0000256" key="4">
    <source>
        <dbReference type="ARBA" id="ARBA00022722"/>
    </source>
</evidence>
<evidence type="ECO:0000313" key="11">
    <source>
        <dbReference type="Proteomes" id="UP000634136"/>
    </source>
</evidence>
<proteinExistence type="inferred from homology"/>
<dbReference type="Proteomes" id="UP000634136">
    <property type="component" value="Unassembled WGS sequence"/>
</dbReference>
<comment type="caution">
    <text evidence="10">The sequence shown here is derived from an EMBL/GenBank/DDBJ whole genome shotgun (WGS) entry which is preliminary data.</text>
</comment>
<dbReference type="PANTHER" id="PTHR22930:SF281">
    <property type="entry name" value="NUCLEASE"/>
    <property type="match status" value="1"/>
</dbReference>
<evidence type="ECO:0000256" key="2">
    <source>
        <dbReference type="ARBA" id="ARBA00004123"/>
    </source>
</evidence>
<dbReference type="OrthoDB" id="6627079at2759"/>
<keyword evidence="6" id="KW-0378">Hydrolase</keyword>
<evidence type="ECO:0000256" key="3">
    <source>
        <dbReference type="ARBA" id="ARBA00006958"/>
    </source>
</evidence>
<name>A0A834T4Q2_9FABA</name>
<sequence>MDGGSSVLSLSMVYASDITCYNQIRMNRATFDRLCGMLDNIGGLWHTRNMLVDEQVTIFLHILAHHVKNRVIQFRFGRLGERISRYFHYVLQAMIRLVPHLFKKPEPVADDSTDERWKWFKGCLGALDWTHIRIRVPVEDQPRYRNRKGEITTNVLGVCSRDRQFVYVLSGWEGSAAVSQVLQSAILKPNGLKVPEGQHYLVDAGFTNGPGFLASYRGQQYHFSEWREARYPTNPKECFNMRHSSARNHNRIIIACCLLHNLIRQDNALDPLENEVDEDTKMADGEPIGIVETSNAWTAFHDRLAADMFNENHHRGRRNRIKLHSLDSKQAFSVDPPSECVLGGECDGTVRERRV</sequence>
<dbReference type="InterPro" id="IPR027806">
    <property type="entry name" value="HARBI1_dom"/>
</dbReference>
<keyword evidence="11" id="KW-1185">Reference proteome</keyword>
<feature type="domain" description="DDE Tnp4" evidence="8">
    <location>
        <begin position="127"/>
        <end position="250"/>
    </location>
</feature>
<dbReference type="PANTHER" id="PTHR22930">
    <property type="match status" value="1"/>
</dbReference>
<organism evidence="10 11">
    <name type="scientific">Senna tora</name>
    <dbReference type="NCBI Taxonomy" id="362788"/>
    <lineage>
        <taxon>Eukaryota</taxon>
        <taxon>Viridiplantae</taxon>
        <taxon>Streptophyta</taxon>
        <taxon>Embryophyta</taxon>
        <taxon>Tracheophyta</taxon>
        <taxon>Spermatophyta</taxon>
        <taxon>Magnoliopsida</taxon>
        <taxon>eudicotyledons</taxon>
        <taxon>Gunneridae</taxon>
        <taxon>Pentapetalae</taxon>
        <taxon>rosids</taxon>
        <taxon>fabids</taxon>
        <taxon>Fabales</taxon>
        <taxon>Fabaceae</taxon>
        <taxon>Caesalpinioideae</taxon>
        <taxon>Cassia clade</taxon>
        <taxon>Senna</taxon>
    </lineage>
</organism>
<protein>
    <submittedName>
        <fullName evidence="10">Protein ALP1-like</fullName>
    </submittedName>
</protein>
<comment type="subcellular location">
    <subcellularLocation>
        <location evidence="2">Nucleus</location>
    </subcellularLocation>
</comment>
<dbReference type="Pfam" id="PF13359">
    <property type="entry name" value="DDE_Tnp_4"/>
    <property type="match status" value="1"/>
</dbReference>
<keyword evidence="5" id="KW-0479">Metal-binding</keyword>
<dbReference type="InterPro" id="IPR058353">
    <property type="entry name" value="DUF8040"/>
</dbReference>
<evidence type="ECO:0000259" key="8">
    <source>
        <dbReference type="Pfam" id="PF13359"/>
    </source>
</evidence>
<comment type="cofactor">
    <cofactor evidence="1">
        <name>a divalent metal cation</name>
        <dbReference type="ChEBI" id="CHEBI:60240"/>
    </cofactor>
</comment>
<gene>
    <name evidence="10" type="ORF">G2W53_029112</name>
</gene>
<dbReference type="GO" id="GO:0046872">
    <property type="term" value="F:metal ion binding"/>
    <property type="evidence" value="ECO:0007669"/>
    <property type="project" value="UniProtKB-KW"/>
</dbReference>
<evidence type="ECO:0000313" key="10">
    <source>
        <dbReference type="EMBL" id="KAF7815143.1"/>
    </source>
</evidence>
<dbReference type="Pfam" id="PF26138">
    <property type="entry name" value="DUF8040"/>
    <property type="match status" value="1"/>
</dbReference>
<dbReference type="GO" id="GO:0005634">
    <property type="term" value="C:nucleus"/>
    <property type="evidence" value="ECO:0007669"/>
    <property type="project" value="UniProtKB-SubCell"/>
</dbReference>
<comment type="similarity">
    <text evidence="3">Belongs to the HARBI1 family.</text>
</comment>
<accession>A0A834T4Q2</accession>
<dbReference type="GO" id="GO:0016787">
    <property type="term" value="F:hydrolase activity"/>
    <property type="evidence" value="ECO:0007669"/>
    <property type="project" value="UniProtKB-KW"/>
</dbReference>
<dbReference type="AlphaFoldDB" id="A0A834T4Q2"/>
<reference evidence="10" key="1">
    <citation type="submission" date="2020-09" db="EMBL/GenBank/DDBJ databases">
        <title>Genome-Enabled Discovery of Anthraquinone Biosynthesis in Senna tora.</title>
        <authorList>
            <person name="Kang S.-H."/>
            <person name="Pandey R.P."/>
            <person name="Lee C.-M."/>
            <person name="Sim J.-S."/>
            <person name="Jeong J.-T."/>
            <person name="Choi B.-S."/>
            <person name="Jung M."/>
            <person name="Ginzburg D."/>
            <person name="Zhao K."/>
            <person name="Won S.Y."/>
            <person name="Oh T.-J."/>
            <person name="Yu Y."/>
            <person name="Kim N.-H."/>
            <person name="Lee O.R."/>
            <person name="Lee T.-H."/>
            <person name="Bashyal P."/>
            <person name="Kim T.-S."/>
            <person name="Lee W.-H."/>
            <person name="Kawkins C."/>
            <person name="Kim C.-K."/>
            <person name="Kim J.S."/>
            <person name="Ahn B.O."/>
            <person name="Rhee S.Y."/>
            <person name="Sohng J.K."/>
        </authorList>
    </citation>
    <scope>NUCLEOTIDE SEQUENCE</scope>
    <source>
        <tissue evidence="10">Leaf</tissue>
    </source>
</reference>
<evidence type="ECO:0000259" key="9">
    <source>
        <dbReference type="Pfam" id="PF26138"/>
    </source>
</evidence>
<evidence type="ECO:0000256" key="7">
    <source>
        <dbReference type="ARBA" id="ARBA00023242"/>
    </source>
</evidence>
<dbReference type="EMBL" id="JAAIUW010000009">
    <property type="protein sequence ID" value="KAF7815143.1"/>
    <property type="molecule type" value="Genomic_DNA"/>
</dbReference>
<feature type="domain" description="DUF8040" evidence="9">
    <location>
        <begin position="17"/>
        <end position="95"/>
    </location>
</feature>
<keyword evidence="4" id="KW-0540">Nuclease</keyword>
<dbReference type="GO" id="GO:0004518">
    <property type="term" value="F:nuclease activity"/>
    <property type="evidence" value="ECO:0007669"/>
    <property type="project" value="UniProtKB-KW"/>
</dbReference>
<evidence type="ECO:0000256" key="1">
    <source>
        <dbReference type="ARBA" id="ARBA00001968"/>
    </source>
</evidence>